<gene>
    <name evidence="5" type="ORF">F3W81_03665</name>
</gene>
<evidence type="ECO:0000313" key="6">
    <source>
        <dbReference type="Proteomes" id="UP000594118"/>
    </source>
</evidence>
<comment type="subcellular location">
    <subcellularLocation>
        <location evidence="1">Periplasm</location>
    </subcellularLocation>
</comment>
<dbReference type="GO" id="GO:1904680">
    <property type="term" value="F:peptide transmembrane transporter activity"/>
    <property type="evidence" value="ECO:0007669"/>
    <property type="project" value="TreeGrafter"/>
</dbReference>
<feature type="domain" description="Solute-binding protein family 5" evidence="4">
    <location>
        <begin position="112"/>
        <end position="465"/>
    </location>
</feature>
<dbReference type="SUPFAM" id="SSF53850">
    <property type="entry name" value="Periplasmic binding protein-like II"/>
    <property type="match status" value="1"/>
</dbReference>
<name>A0A7L9WIE0_9RHOB</name>
<comment type="similarity">
    <text evidence="2">Belongs to the bacterial solute-binding protein 5 family.</text>
</comment>
<organism evidence="5 6">
    <name type="scientific">Pseudooceanicola spongiae</name>
    <dbReference type="NCBI Taxonomy" id="2613965"/>
    <lineage>
        <taxon>Bacteria</taxon>
        <taxon>Pseudomonadati</taxon>
        <taxon>Pseudomonadota</taxon>
        <taxon>Alphaproteobacteria</taxon>
        <taxon>Rhodobacterales</taxon>
        <taxon>Paracoccaceae</taxon>
        <taxon>Pseudooceanicola</taxon>
    </lineage>
</organism>
<dbReference type="PANTHER" id="PTHR30290">
    <property type="entry name" value="PERIPLASMIC BINDING COMPONENT OF ABC TRANSPORTER"/>
    <property type="match status" value="1"/>
</dbReference>
<keyword evidence="3" id="KW-0732">Signal</keyword>
<dbReference type="Pfam" id="PF00496">
    <property type="entry name" value="SBP_bac_5"/>
    <property type="match status" value="1"/>
</dbReference>
<accession>A0A7L9WIE0</accession>
<dbReference type="AlphaFoldDB" id="A0A7L9WIE0"/>
<dbReference type="InterPro" id="IPR000914">
    <property type="entry name" value="SBP_5_dom"/>
</dbReference>
<dbReference type="Gene3D" id="3.40.190.10">
    <property type="entry name" value="Periplasmic binding protein-like II"/>
    <property type="match status" value="1"/>
</dbReference>
<keyword evidence="6" id="KW-1185">Reference proteome</keyword>
<dbReference type="GO" id="GO:0015833">
    <property type="term" value="P:peptide transport"/>
    <property type="evidence" value="ECO:0007669"/>
    <property type="project" value="TreeGrafter"/>
</dbReference>
<dbReference type="InterPro" id="IPR030678">
    <property type="entry name" value="Peptide/Ni-bd"/>
</dbReference>
<dbReference type="InterPro" id="IPR039424">
    <property type="entry name" value="SBP_5"/>
</dbReference>
<dbReference type="GO" id="GO:0043190">
    <property type="term" value="C:ATP-binding cassette (ABC) transporter complex"/>
    <property type="evidence" value="ECO:0007669"/>
    <property type="project" value="InterPro"/>
</dbReference>
<dbReference type="KEGG" id="pshq:F3W81_03665"/>
<evidence type="ECO:0000256" key="2">
    <source>
        <dbReference type="ARBA" id="ARBA00005695"/>
    </source>
</evidence>
<evidence type="ECO:0000259" key="4">
    <source>
        <dbReference type="Pfam" id="PF00496"/>
    </source>
</evidence>
<evidence type="ECO:0000256" key="1">
    <source>
        <dbReference type="ARBA" id="ARBA00004418"/>
    </source>
</evidence>
<dbReference type="EMBL" id="CP045201">
    <property type="protein sequence ID" value="QOL79999.1"/>
    <property type="molecule type" value="Genomic_DNA"/>
</dbReference>
<protein>
    <submittedName>
        <fullName evidence="5">ABC transporter substrate-binding protein</fullName>
    </submittedName>
</protein>
<dbReference type="GO" id="GO:0030288">
    <property type="term" value="C:outer membrane-bounded periplasmic space"/>
    <property type="evidence" value="ECO:0007669"/>
    <property type="project" value="UniProtKB-ARBA"/>
</dbReference>
<dbReference type="PANTHER" id="PTHR30290:SF38">
    <property type="entry name" value="D,D-DIPEPTIDE-BINDING PERIPLASMIC PROTEIN DDPA-RELATED"/>
    <property type="match status" value="1"/>
</dbReference>
<evidence type="ECO:0000313" key="5">
    <source>
        <dbReference type="EMBL" id="QOL79999.1"/>
    </source>
</evidence>
<evidence type="ECO:0000256" key="3">
    <source>
        <dbReference type="ARBA" id="ARBA00022729"/>
    </source>
</evidence>
<sequence length="567" mass="61013">MPSGASQIPPLLMTCRTGRGAHCGQATFNRSPPMPRPSSFPPPVTLSRLAGTLLLSCIATSALAQQAGVVTLGRTYDADRYDPQRSSSLAAAEVLYMVGDTLVTLSDDLKSVEPALAERWEVSEDGLTYTFHLKPGVTYCDGKALTAQDVVGSMQRWLTPDGPYVSTWKAGMVDSVTAPDDSTVVYKLSAPSSGLLFQMAQFNFIIIDPAEAEALGDDFGVTAFNGTGAFCFDSWQPNDAVVLTRHDGYDWGSPALGNSGPARVDKVVWKIIPEESTLVASLQAGEIDATYSLPSWSIAQLEADPSIQLAQPAASFRTHYVGMKTSRPNMGDVHVREAISHAIDQSAIADAIFFGTVDAADSYYSEAALDYDPTTDTSPFTFDPDKTRTLLEGAGFTMGSDGFWQKDGTPLTLTYYGFNSAREQAEAIQGDLRKVGIDLKVELFDSTAIWAKLREESYDLFQMDYPYLNAGDALNLYFSSASIPSPNRMMWNDPETDRLLEAGNTATTDAARSAAFMALGKHLHEAVLWKPLLLETPTVAFGPRIAPFSPAGISGAAFGTGLSLALK</sequence>
<dbReference type="Gene3D" id="3.10.105.10">
    <property type="entry name" value="Dipeptide-binding Protein, Domain 3"/>
    <property type="match status" value="1"/>
</dbReference>
<reference evidence="5 6" key="1">
    <citation type="submission" date="2019-10" db="EMBL/GenBank/DDBJ databases">
        <title>Pseudopuniceibacterium sp. HQ09 islated from Antarctica.</title>
        <authorList>
            <person name="Liao L."/>
            <person name="Su S."/>
            <person name="Chen B."/>
            <person name="Yu Y."/>
        </authorList>
    </citation>
    <scope>NUCLEOTIDE SEQUENCE [LARGE SCALE GENOMIC DNA]</scope>
    <source>
        <strain evidence="5 6">HQ09</strain>
    </source>
</reference>
<proteinExistence type="inferred from homology"/>
<dbReference type="PIRSF" id="PIRSF002741">
    <property type="entry name" value="MppA"/>
    <property type="match status" value="1"/>
</dbReference>
<dbReference type="Proteomes" id="UP000594118">
    <property type="component" value="Chromosome"/>
</dbReference>